<evidence type="ECO:0000259" key="9">
    <source>
        <dbReference type="PROSITE" id="PS50928"/>
    </source>
</evidence>
<dbReference type="STRING" id="43678.OJAG_00580"/>
<evidence type="ECO:0000256" key="3">
    <source>
        <dbReference type="ARBA" id="ARBA00022475"/>
    </source>
</evidence>
<keyword evidence="6 7" id="KW-0472">Membrane</keyword>
<feature type="domain" description="ABC transmembrane type-1" evidence="9">
    <location>
        <begin position="100"/>
        <end position="284"/>
    </location>
</feature>
<evidence type="ECO:0000256" key="7">
    <source>
        <dbReference type="RuleBase" id="RU363032"/>
    </source>
</evidence>
<sequence length="301" mass="31984">MTTGTTTSRARAEASPVGAATAVGTVPATAPGAAGARTGATSSGRKRRSPRDVLLRASVPAAILALWFLGSAQGWIDEKQFPAPWQVADAFVELVSTGVLWENLSVSLGRVAVGFAIGGLLGLTLGVVAGLFRLGDQLLDPTLQMLRTIPFLAIAPLLILWFGIDERPKIIIIAAAALFPLYLNAHSGVRNVDRKILEAGKVFGLRGLGLVRHVILPEAIPSVLVGLRVSLSVSLLALIVAEMSNAPRGIGFLMVSAQQYFQMDVLVVCVLIYAVWGLSVDLVVRLLERVLLPYKRLGRKP</sequence>
<organism evidence="10 11">
    <name type="scientific">Oerskovia enterophila</name>
    <dbReference type="NCBI Taxonomy" id="43678"/>
    <lineage>
        <taxon>Bacteria</taxon>
        <taxon>Bacillati</taxon>
        <taxon>Actinomycetota</taxon>
        <taxon>Actinomycetes</taxon>
        <taxon>Micrococcales</taxon>
        <taxon>Cellulomonadaceae</taxon>
        <taxon>Oerskovia</taxon>
    </lineage>
</organism>
<keyword evidence="4 7" id="KW-0812">Transmembrane</keyword>
<feature type="compositionally biased region" description="Low complexity" evidence="8">
    <location>
        <begin position="14"/>
        <end position="43"/>
    </location>
</feature>
<reference evidence="10 11" key="1">
    <citation type="submission" date="2016-01" db="EMBL/GenBank/DDBJ databases">
        <title>Genome sequence of Oerskovia enterophila VJag, an agar and cellulose degrading bacterium.</title>
        <authorList>
            <person name="Poehlein A."/>
            <person name="Jag V."/>
            <person name="Bengelsdorf F."/>
            <person name="Duerre P."/>
            <person name="Daniel R."/>
        </authorList>
    </citation>
    <scope>NUCLEOTIDE SEQUENCE [LARGE SCALE GENOMIC DNA]</scope>
    <source>
        <strain evidence="10 11">VJag</strain>
    </source>
</reference>
<dbReference type="AlphaFoldDB" id="A0A163T8F3"/>
<keyword evidence="5 7" id="KW-1133">Transmembrane helix</keyword>
<feature type="transmembrane region" description="Helical" evidence="7">
    <location>
        <begin position="111"/>
        <end position="134"/>
    </location>
</feature>
<name>A0A163T8F3_9CELL</name>
<dbReference type="Pfam" id="PF00528">
    <property type="entry name" value="BPD_transp_1"/>
    <property type="match status" value="1"/>
</dbReference>
<dbReference type="Gene3D" id="1.10.3720.10">
    <property type="entry name" value="MetI-like"/>
    <property type="match status" value="1"/>
</dbReference>
<feature type="transmembrane region" description="Helical" evidence="7">
    <location>
        <begin position="260"/>
        <end position="287"/>
    </location>
</feature>
<feature type="transmembrane region" description="Helical" evidence="7">
    <location>
        <begin position="146"/>
        <end position="164"/>
    </location>
</feature>
<evidence type="ECO:0000313" key="10">
    <source>
        <dbReference type="EMBL" id="KZM37225.1"/>
    </source>
</evidence>
<evidence type="ECO:0000256" key="4">
    <source>
        <dbReference type="ARBA" id="ARBA00022692"/>
    </source>
</evidence>
<dbReference type="EMBL" id="LRIE01000017">
    <property type="protein sequence ID" value="KZM37225.1"/>
    <property type="molecule type" value="Genomic_DNA"/>
</dbReference>
<dbReference type="CDD" id="cd06261">
    <property type="entry name" value="TM_PBP2"/>
    <property type="match status" value="1"/>
</dbReference>
<feature type="region of interest" description="Disordered" evidence="8">
    <location>
        <begin position="1"/>
        <end position="48"/>
    </location>
</feature>
<evidence type="ECO:0000256" key="8">
    <source>
        <dbReference type="SAM" id="MobiDB-lite"/>
    </source>
</evidence>
<dbReference type="InterPro" id="IPR000515">
    <property type="entry name" value="MetI-like"/>
</dbReference>
<dbReference type="GO" id="GO:0042918">
    <property type="term" value="P:alkanesulfonate transmembrane transport"/>
    <property type="evidence" value="ECO:0007669"/>
    <property type="project" value="UniProtKB-ARBA"/>
</dbReference>
<keyword evidence="3" id="KW-1003">Cell membrane</keyword>
<evidence type="ECO:0000256" key="1">
    <source>
        <dbReference type="ARBA" id="ARBA00004651"/>
    </source>
</evidence>
<evidence type="ECO:0000256" key="5">
    <source>
        <dbReference type="ARBA" id="ARBA00022989"/>
    </source>
</evidence>
<dbReference type="Proteomes" id="UP000076447">
    <property type="component" value="Unassembled WGS sequence"/>
</dbReference>
<dbReference type="InterPro" id="IPR035906">
    <property type="entry name" value="MetI-like_sf"/>
</dbReference>
<dbReference type="PANTHER" id="PTHR30151:SF38">
    <property type="entry name" value="ALIPHATIC SULFONATES TRANSPORT PERMEASE PROTEIN SSUC-RELATED"/>
    <property type="match status" value="1"/>
</dbReference>
<evidence type="ECO:0000313" key="11">
    <source>
        <dbReference type="Proteomes" id="UP000076447"/>
    </source>
</evidence>
<proteinExistence type="inferred from homology"/>
<protein>
    <submittedName>
        <fullName evidence="10">Putative aliphatic sulfonates transport permease protein SsuC</fullName>
    </submittedName>
</protein>
<dbReference type="PANTHER" id="PTHR30151">
    <property type="entry name" value="ALKANE SULFONATE ABC TRANSPORTER-RELATED, MEMBRANE SUBUNIT"/>
    <property type="match status" value="1"/>
</dbReference>
<dbReference type="PATRIC" id="fig|43678.3.peg.66"/>
<keyword evidence="2 7" id="KW-0813">Transport</keyword>
<feature type="transmembrane region" description="Helical" evidence="7">
    <location>
        <begin position="53"/>
        <end position="76"/>
    </location>
</feature>
<dbReference type="SUPFAM" id="SSF161098">
    <property type="entry name" value="MetI-like"/>
    <property type="match status" value="1"/>
</dbReference>
<dbReference type="GO" id="GO:0005886">
    <property type="term" value="C:plasma membrane"/>
    <property type="evidence" value="ECO:0007669"/>
    <property type="project" value="UniProtKB-SubCell"/>
</dbReference>
<evidence type="ECO:0000256" key="2">
    <source>
        <dbReference type="ARBA" id="ARBA00022448"/>
    </source>
</evidence>
<dbReference type="FunFam" id="1.10.3720.10:FF:000003">
    <property type="entry name" value="Aliphatic sulfonate ABC transporter permease"/>
    <property type="match status" value="1"/>
</dbReference>
<comment type="caution">
    <text evidence="10">The sequence shown here is derived from an EMBL/GenBank/DDBJ whole genome shotgun (WGS) entry which is preliminary data.</text>
</comment>
<comment type="similarity">
    <text evidence="7">Belongs to the binding-protein-dependent transport system permease family.</text>
</comment>
<feature type="transmembrane region" description="Helical" evidence="7">
    <location>
        <begin position="170"/>
        <end position="189"/>
    </location>
</feature>
<accession>A0A163T8F3</accession>
<comment type="subcellular location">
    <subcellularLocation>
        <location evidence="1 7">Cell membrane</location>
        <topology evidence="1 7">Multi-pass membrane protein</topology>
    </subcellularLocation>
</comment>
<gene>
    <name evidence="10" type="primary">ssuC_1</name>
    <name evidence="10" type="ORF">OJAG_00580</name>
</gene>
<dbReference type="PROSITE" id="PS50928">
    <property type="entry name" value="ABC_TM1"/>
    <property type="match status" value="1"/>
</dbReference>
<evidence type="ECO:0000256" key="6">
    <source>
        <dbReference type="ARBA" id="ARBA00023136"/>
    </source>
</evidence>
<dbReference type="RefSeq" id="WP_197486948.1">
    <property type="nucleotide sequence ID" value="NZ_LRIE01000017.1"/>
</dbReference>